<protein>
    <submittedName>
        <fullName evidence="3">ATP-binding protein</fullName>
    </submittedName>
</protein>
<organism evidence="3 4">
    <name type="scientific">Streptomyces polyasparticus</name>
    <dbReference type="NCBI Taxonomy" id="2767826"/>
    <lineage>
        <taxon>Bacteria</taxon>
        <taxon>Bacillati</taxon>
        <taxon>Actinomycetota</taxon>
        <taxon>Actinomycetes</taxon>
        <taxon>Kitasatosporales</taxon>
        <taxon>Streptomycetaceae</taxon>
        <taxon>Streptomyces</taxon>
    </lineage>
</organism>
<evidence type="ECO:0000256" key="1">
    <source>
        <dbReference type="ARBA" id="ARBA00022527"/>
    </source>
</evidence>
<keyword evidence="3" id="KW-0547">Nucleotide-binding</keyword>
<evidence type="ECO:0000313" key="4">
    <source>
        <dbReference type="Proteomes" id="UP000642284"/>
    </source>
</evidence>
<accession>A0ABR7SU62</accession>
<keyword evidence="1" id="KW-0418">Kinase</keyword>
<keyword evidence="3" id="KW-0067">ATP-binding</keyword>
<keyword evidence="4" id="KW-1185">Reference proteome</keyword>
<dbReference type="GO" id="GO:0005524">
    <property type="term" value="F:ATP binding"/>
    <property type="evidence" value="ECO:0007669"/>
    <property type="project" value="UniProtKB-KW"/>
</dbReference>
<dbReference type="Proteomes" id="UP000642284">
    <property type="component" value="Unassembled WGS sequence"/>
</dbReference>
<dbReference type="InterPro" id="IPR050267">
    <property type="entry name" value="Anti-sigma-factor_SerPK"/>
</dbReference>
<dbReference type="Gene3D" id="3.30.565.10">
    <property type="entry name" value="Histidine kinase-like ATPase, C-terminal domain"/>
    <property type="match status" value="1"/>
</dbReference>
<dbReference type="PANTHER" id="PTHR35526:SF3">
    <property type="entry name" value="ANTI-SIGMA-F FACTOR RSBW"/>
    <property type="match status" value="1"/>
</dbReference>
<comment type="caution">
    <text evidence="3">The sequence shown here is derived from an EMBL/GenBank/DDBJ whole genome shotgun (WGS) entry which is preliminary data.</text>
</comment>
<dbReference type="PANTHER" id="PTHR35526">
    <property type="entry name" value="ANTI-SIGMA-F FACTOR RSBW-RELATED"/>
    <property type="match status" value="1"/>
</dbReference>
<gene>
    <name evidence="3" type="ORF">H9Y04_35335</name>
</gene>
<keyword evidence="1" id="KW-0723">Serine/threonine-protein kinase</keyword>
<dbReference type="Pfam" id="PF13581">
    <property type="entry name" value="HATPase_c_2"/>
    <property type="match status" value="1"/>
</dbReference>
<feature type="domain" description="Histidine kinase/HSP90-like ATPase" evidence="2">
    <location>
        <begin position="26"/>
        <end position="115"/>
    </location>
</feature>
<dbReference type="EMBL" id="JACTVJ010000021">
    <property type="protein sequence ID" value="MBC9717818.1"/>
    <property type="molecule type" value="Genomic_DNA"/>
</dbReference>
<reference evidence="3 4" key="1">
    <citation type="submission" date="2020-08" db="EMBL/GenBank/DDBJ databases">
        <title>Genemic of Streptomyces polyaspartic.</title>
        <authorList>
            <person name="Liu W."/>
        </authorList>
    </citation>
    <scope>NUCLEOTIDE SEQUENCE [LARGE SCALE GENOMIC DNA]</scope>
    <source>
        <strain evidence="3 4">TRM66268-LWL</strain>
    </source>
</reference>
<dbReference type="CDD" id="cd16936">
    <property type="entry name" value="HATPase_RsbW-like"/>
    <property type="match status" value="1"/>
</dbReference>
<evidence type="ECO:0000313" key="3">
    <source>
        <dbReference type="EMBL" id="MBC9717818.1"/>
    </source>
</evidence>
<proteinExistence type="predicted"/>
<dbReference type="InterPro" id="IPR003594">
    <property type="entry name" value="HATPase_dom"/>
</dbReference>
<keyword evidence="1" id="KW-0808">Transferase</keyword>
<sequence>MGGQRVRRSAHLSVGLPFDSSVAAVARKEIASLLGEGVQSDDSVVLVCSELATNAYCHGSEPIRLKAHVEVTDVAAAVEITVTDGGAAPRARGNANPEEFGRGWLIVSALAAHSALDVGERRSRAWCRLLLPTHRGASTPGCRGPKGSADDC</sequence>
<dbReference type="RefSeq" id="WP_187818263.1">
    <property type="nucleotide sequence ID" value="NZ_JACTVJ010000021.1"/>
</dbReference>
<dbReference type="InterPro" id="IPR036890">
    <property type="entry name" value="HATPase_C_sf"/>
</dbReference>
<evidence type="ECO:0000259" key="2">
    <source>
        <dbReference type="Pfam" id="PF13581"/>
    </source>
</evidence>
<name>A0ABR7SU62_9ACTN</name>